<reference evidence="2" key="1">
    <citation type="submission" date="2022-11" db="UniProtKB">
        <authorList>
            <consortium name="WormBaseParasite"/>
        </authorList>
    </citation>
    <scope>IDENTIFICATION</scope>
</reference>
<dbReference type="Pfam" id="PF05577">
    <property type="entry name" value="Peptidase_S28"/>
    <property type="match status" value="1"/>
</dbReference>
<protein>
    <submittedName>
        <fullName evidence="2">Uncharacterized protein</fullName>
    </submittedName>
</protein>
<dbReference type="GO" id="GO:0006508">
    <property type="term" value="P:proteolysis"/>
    <property type="evidence" value="ECO:0007669"/>
    <property type="project" value="InterPro"/>
</dbReference>
<dbReference type="GO" id="GO:0070008">
    <property type="term" value="F:serine-type exopeptidase activity"/>
    <property type="evidence" value="ECO:0007669"/>
    <property type="project" value="InterPro"/>
</dbReference>
<sequence>MNEGNPNPPVTTLNNDYASSIAQFVRTSYNLSDPADRDIYSAMRGWMWLSCGMALGWLQTTENSRSIFNRMIPLQK</sequence>
<dbReference type="AlphaFoldDB" id="A0A914XWL5"/>
<proteinExistence type="predicted"/>
<keyword evidence="1" id="KW-1185">Reference proteome</keyword>
<dbReference type="Proteomes" id="UP000887577">
    <property type="component" value="Unplaced"/>
</dbReference>
<dbReference type="WBParaSite" id="PSU_v2.g10926.t1">
    <property type="protein sequence ID" value="PSU_v2.g10926.t1"/>
    <property type="gene ID" value="PSU_v2.g10926"/>
</dbReference>
<accession>A0A914XWL5</accession>
<name>A0A914XWL5_9BILA</name>
<evidence type="ECO:0000313" key="1">
    <source>
        <dbReference type="Proteomes" id="UP000887577"/>
    </source>
</evidence>
<organism evidence="1 2">
    <name type="scientific">Panagrolaimus superbus</name>
    <dbReference type="NCBI Taxonomy" id="310955"/>
    <lineage>
        <taxon>Eukaryota</taxon>
        <taxon>Metazoa</taxon>
        <taxon>Ecdysozoa</taxon>
        <taxon>Nematoda</taxon>
        <taxon>Chromadorea</taxon>
        <taxon>Rhabditida</taxon>
        <taxon>Tylenchina</taxon>
        <taxon>Panagrolaimomorpha</taxon>
        <taxon>Panagrolaimoidea</taxon>
        <taxon>Panagrolaimidae</taxon>
        <taxon>Panagrolaimus</taxon>
    </lineage>
</organism>
<evidence type="ECO:0000313" key="2">
    <source>
        <dbReference type="WBParaSite" id="PSU_v2.g10926.t1"/>
    </source>
</evidence>
<dbReference type="InterPro" id="IPR008758">
    <property type="entry name" value="Peptidase_S28"/>
</dbReference>